<dbReference type="EMBL" id="RKKU01000023">
    <property type="protein sequence ID" value="ROZ82317.1"/>
    <property type="molecule type" value="Genomic_DNA"/>
</dbReference>
<feature type="domain" description="GGDEF" evidence="2">
    <location>
        <begin position="427"/>
        <end position="580"/>
    </location>
</feature>
<dbReference type="SUPFAM" id="SSF141868">
    <property type="entry name" value="EAL domain-like"/>
    <property type="match status" value="1"/>
</dbReference>
<dbReference type="RefSeq" id="WP_123890705.1">
    <property type="nucleotide sequence ID" value="NZ_RKKU01000023.1"/>
</dbReference>
<dbReference type="PROSITE" id="PS50883">
    <property type="entry name" value="EAL"/>
    <property type="match status" value="1"/>
</dbReference>
<dbReference type="SUPFAM" id="SSF54631">
    <property type="entry name" value="CBS-domain pair"/>
    <property type="match status" value="1"/>
</dbReference>
<dbReference type="SUPFAM" id="SSF55073">
    <property type="entry name" value="Nucleotide cyclase"/>
    <property type="match status" value="1"/>
</dbReference>
<dbReference type="InterPro" id="IPR001633">
    <property type="entry name" value="EAL_dom"/>
</dbReference>
<dbReference type="Gene3D" id="3.30.70.270">
    <property type="match status" value="1"/>
</dbReference>
<dbReference type="InterPro" id="IPR029787">
    <property type="entry name" value="Nucleotide_cyclase"/>
</dbReference>
<dbReference type="SMART" id="SM00267">
    <property type="entry name" value="GGDEF"/>
    <property type="match status" value="1"/>
</dbReference>
<evidence type="ECO:0000259" key="1">
    <source>
        <dbReference type="PROSITE" id="PS50883"/>
    </source>
</evidence>
<dbReference type="Proteomes" id="UP000275199">
    <property type="component" value="Unassembled WGS sequence"/>
</dbReference>
<dbReference type="CDD" id="cd01949">
    <property type="entry name" value="GGDEF"/>
    <property type="match status" value="1"/>
</dbReference>
<evidence type="ECO:0000259" key="2">
    <source>
        <dbReference type="PROSITE" id="PS50887"/>
    </source>
</evidence>
<dbReference type="InterPro" id="IPR000160">
    <property type="entry name" value="GGDEF_dom"/>
</dbReference>
<dbReference type="InterPro" id="IPR050706">
    <property type="entry name" value="Cyclic-di-GMP_PDE-like"/>
</dbReference>
<dbReference type="Gene3D" id="3.20.20.450">
    <property type="entry name" value="EAL domain"/>
    <property type="match status" value="1"/>
</dbReference>
<dbReference type="InterPro" id="IPR035919">
    <property type="entry name" value="EAL_sf"/>
</dbReference>
<organism evidence="3 4">
    <name type="scientific">Pseudomonas neustonica</name>
    <dbReference type="NCBI Taxonomy" id="2487346"/>
    <lineage>
        <taxon>Bacteria</taxon>
        <taxon>Pseudomonadati</taxon>
        <taxon>Pseudomonadota</taxon>
        <taxon>Gammaproteobacteria</taxon>
        <taxon>Pseudomonadales</taxon>
        <taxon>Pseudomonadaceae</taxon>
        <taxon>Pseudomonas</taxon>
    </lineage>
</organism>
<evidence type="ECO:0000313" key="4">
    <source>
        <dbReference type="Proteomes" id="UP000275199"/>
    </source>
</evidence>
<dbReference type="Pfam" id="PF00563">
    <property type="entry name" value="EAL"/>
    <property type="match status" value="1"/>
</dbReference>
<dbReference type="PROSITE" id="PS50887">
    <property type="entry name" value="GGDEF"/>
    <property type="match status" value="1"/>
</dbReference>
<comment type="caution">
    <text evidence="3">The sequence shown here is derived from an EMBL/GenBank/DDBJ whole genome shotgun (WGS) entry which is preliminary data.</text>
</comment>
<feature type="domain" description="EAL" evidence="1">
    <location>
        <begin position="1"/>
        <end position="253"/>
    </location>
</feature>
<reference evidence="3 4" key="1">
    <citation type="submission" date="2018-11" db="EMBL/GenBank/DDBJ databases">
        <authorList>
            <person name="Jang G.I."/>
            <person name="Hwang C.Y."/>
        </authorList>
    </citation>
    <scope>NUCLEOTIDE SEQUENCE [LARGE SCALE GENOMIC DNA]</scope>
    <source>
        <strain evidence="3 4">SSM26</strain>
    </source>
</reference>
<proteinExistence type="predicted"/>
<dbReference type="InterPro" id="IPR046342">
    <property type="entry name" value="CBS_dom_sf"/>
</dbReference>
<name>A0ABX9XHE3_9PSED</name>
<dbReference type="NCBIfam" id="TIGR00254">
    <property type="entry name" value="GGDEF"/>
    <property type="match status" value="1"/>
</dbReference>
<protein>
    <submittedName>
        <fullName evidence="3">GGDEF domain-containing protein</fullName>
    </submittedName>
</protein>
<accession>A0ABX9XHE3</accession>
<dbReference type="SMART" id="SM00052">
    <property type="entry name" value="EAL"/>
    <property type="match status" value="1"/>
</dbReference>
<gene>
    <name evidence="3" type="ORF">EF096_15530</name>
</gene>
<evidence type="ECO:0000313" key="3">
    <source>
        <dbReference type="EMBL" id="ROZ82317.1"/>
    </source>
</evidence>
<keyword evidence="4" id="KW-1185">Reference proteome</keyword>
<dbReference type="PANTHER" id="PTHR33121">
    <property type="entry name" value="CYCLIC DI-GMP PHOSPHODIESTERASE PDEF"/>
    <property type="match status" value="1"/>
</dbReference>
<dbReference type="CDD" id="cd01948">
    <property type="entry name" value="EAL"/>
    <property type="match status" value="1"/>
</dbReference>
<dbReference type="PANTHER" id="PTHR33121:SF76">
    <property type="entry name" value="SIGNALING PROTEIN"/>
    <property type="match status" value="1"/>
</dbReference>
<dbReference type="Pfam" id="PF00990">
    <property type="entry name" value="GGDEF"/>
    <property type="match status" value="1"/>
</dbReference>
<dbReference type="InterPro" id="IPR043128">
    <property type="entry name" value="Rev_trsase/Diguanyl_cyclase"/>
</dbReference>
<sequence>MTVSEQRQALLNILNRGAISSLFQPIVSSLEQRVIGYEALSRGPSNSPLHSPLTLFAAARYHGMLTELEMLCRSHAIDRFCALRLPGKLFLNVSPESLLEQQHYSGGTLAMLEAKGLTPDRVVIELTEQAPIEDLNLLQTALHHYRDMGFSIALDDLGAGYSSLRLWSELHPEYVKIDRHFVDGIHQDPIKREFVVSILQMANASRAQVIAEGIEQPEELAVLEEIGIDWVQGYWLGRPASVPEINPELLAERLNQRKSTSSDDAPIHSLLLPVAGLNENTLVQNVLAFFQQQPTLNTLAILDDHQRPIGAVQRHALSQTMLKPFAQEIYSRKPIRKLMDTDCLLVDIRQSLQRVSRLLTSRARQRLEDDFIIIDQGVYKGLGRGIDVLRQITELKLQQARHANPLTLLPGNIPIQQCLERLLEQQEDAQLCYVDLDNFKPFNDLYGYGKGDEVLLALAQLLRELCDPQKDFVGHIGGDDFMLVMRSKDWRQRLNQLDQRFQQLCLTLYRPEHIEDQGFSAPDREGNWRKHDLLNLSIGVLQLRGQHAEKIDPAYLAEHASRAKHDAKKIRGFSIALSNALQLASTEQAPEQKEDHHCQII</sequence>